<sequence length="51" mass="5859">MFTSIKVNLCHRILLEQVMGSPLESRLMKDALSQIADWIKANPKEVLFLET</sequence>
<reference evidence="1" key="1">
    <citation type="submission" date="2021-06" db="EMBL/GenBank/DDBJ databases">
        <authorList>
            <person name="Nardi T."/>
            <person name="Nardi T."/>
        </authorList>
    </citation>
    <scope>NUCLEOTIDE SEQUENCE</scope>
</reference>
<evidence type="ECO:0000313" key="1">
    <source>
        <dbReference type="EMBL" id="CAG7597403.1"/>
    </source>
</evidence>
<dbReference type="AlphaFoldDB" id="A0A8S4C181"/>
<keyword evidence="2" id="KW-1185">Reference proteome</keyword>
<organism evidence="1 2">
    <name type="scientific">Hyalomma marginatum</name>
    <dbReference type="NCBI Taxonomy" id="34627"/>
    <lineage>
        <taxon>Eukaryota</taxon>
        <taxon>Metazoa</taxon>
        <taxon>Ecdysozoa</taxon>
        <taxon>Arthropoda</taxon>
        <taxon>Chelicerata</taxon>
        <taxon>Arachnida</taxon>
        <taxon>Acari</taxon>
        <taxon>Parasitiformes</taxon>
        <taxon>Ixodida</taxon>
        <taxon>Ixodoidea</taxon>
        <taxon>Ixodidae</taxon>
        <taxon>Hyalomminae</taxon>
        <taxon>Hyalomma</taxon>
    </lineage>
</organism>
<dbReference type="EMBL" id="CAJVAF010000323">
    <property type="protein sequence ID" value="CAG7597403.1"/>
    <property type="molecule type" value="Genomic_DNA"/>
</dbReference>
<proteinExistence type="predicted"/>
<comment type="caution">
    <text evidence="1">The sequence shown here is derived from an EMBL/GenBank/DDBJ whole genome shotgun (WGS) entry which is preliminary data.</text>
</comment>
<protein>
    <submittedName>
        <fullName evidence="1">Uncharacterized protein</fullName>
    </submittedName>
</protein>
<gene>
    <name evidence="1" type="ORF">MHYMCMPASI_00935</name>
</gene>
<accession>A0A8S4C181</accession>
<evidence type="ECO:0000313" key="2">
    <source>
        <dbReference type="Proteomes" id="UP000837675"/>
    </source>
</evidence>
<dbReference type="Proteomes" id="UP000837675">
    <property type="component" value="Unassembled WGS sequence"/>
</dbReference>
<name>A0A8S4C181_9ACAR</name>